<proteinExistence type="predicted"/>
<sequence>VLGDLSSIHIILSSGILKALKDMSINLSSKHGDSQSEHMDEFLEMKSTEGSAFGVDNTCNSQSAMSSKNQLSASDMKKVVRLQAMVQFKSALVELSFDDGDQIFQEKFTLHAQIENFNI</sequence>
<comment type="caution">
    <text evidence="1">The sequence shown here is derived from an EMBL/GenBank/DDBJ whole genome shotgun (WGS) entry which is preliminary data.</text>
</comment>
<evidence type="ECO:0000313" key="2">
    <source>
        <dbReference type="Proteomes" id="UP000824469"/>
    </source>
</evidence>
<feature type="non-terminal residue" evidence="1">
    <location>
        <position position="1"/>
    </location>
</feature>
<keyword evidence="2" id="KW-1185">Reference proteome</keyword>
<dbReference type="Proteomes" id="UP000824469">
    <property type="component" value="Unassembled WGS sequence"/>
</dbReference>
<evidence type="ECO:0000313" key="1">
    <source>
        <dbReference type="EMBL" id="KAH9330463.1"/>
    </source>
</evidence>
<organism evidence="1 2">
    <name type="scientific">Taxus chinensis</name>
    <name type="common">Chinese yew</name>
    <name type="synonym">Taxus wallichiana var. chinensis</name>
    <dbReference type="NCBI Taxonomy" id="29808"/>
    <lineage>
        <taxon>Eukaryota</taxon>
        <taxon>Viridiplantae</taxon>
        <taxon>Streptophyta</taxon>
        <taxon>Embryophyta</taxon>
        <taxon>Tracheophyta</taxon>
        <taxon>Spermatophyta</taxon>
        <taxon>Pinopsida</taxon>
        <taxon>Pinidae</taxon>
        <taxon>Conifers II</taxon>
        <taxon>Cupressales</taxon>
        <taxon>Taxaceae</taxon>
        <taxon>Taxus</taxon>
    </lineage>
</organism>
<protein>
    <submittedName>
        <fullName evidence="1">Uncharacterized protein</fullName>
    </submittedName>
</protein>
<gene>
    <name evidence="1" type="ORF">KI387_002571</name>
</gene>
<feature type="non-terminal residue" evidence="1">
    <location>
        <position position="119"/>
    </location>
</feature>
<name>A0AA38GXW1_TAXCH</name>
<dbReference type="AlphaFoldDB" id="A0AA38GXW1"/>
<reference evidence="1 2" key="1">
    <citation type="journal article" date="2021" name="Nat. Plants">
        <title>The Taxus genome provides insights into paclitaxel biosynthesis.</title>
        <authorList>
            <person name="Xiong X."/>
            <person name="Gou J."/>
            <person name="Liao Q."/>
            <person name="Li Y."/>
            <person name="Zhou Q."/>
            <person name="Bi G."/>
            <person name="Li C."/>
            <person name="Du R."/>
            <person name="Wang X."/>
            <person name="Sun T."/>
            <person name="Guo L."/>
            <person name="Liang H."/>
            <person name="Lu P."/>
            <person name="Wu Y."/>
            <person name="Zhang Z."/>
            <person name="Ro D.K."/>
            <person name="Shang Y."/>
            <person name="Huang S."/>
            <person name="Yan J."/>
        </authorList>
    </citation>
    <scope>NUCLEOTIDE SEQUENCE [LARGE SCALE GENOMIC DNA]</scope>
    <source>
        <strain evidence="1">Ta-2019</strain>
    </source>
</reference>
<dbReference type="EMBL" id="JAHRHJ020000001">
    <property type="protein sequence ID" value="KAH9330463.1"/>
    <property type="molecule type" value="Genomic_DNA"/>
</dbReference>
<accession>A0AA38GXW1</accession>